<gene>
    <name evidence="9" type="primary">AlNc14C349G10894</name>
    <name evidence="9" type="ORF">ALNC14_122780</name>
</gene>
<evidence type="ECO:0000256" key="1">
    <source>
        <dbReference type="ARBA" id="ARBA00004604"/>
    </source>
</evidence>
<dbReference type="InterPro" id="IPR011989">
    <property type="entry name" value="ARM-like"/>
</dbReference>
<evidence type="ECO:0000256" key="5">
    <source>
        <dbReference type="ARBA" id="ARBA00023242"/>
    </source>
</evidence>
<sequence>MSSSLALQLQSLREKGAGSKRRIVSFLYDHREAAQLDDEMIYNMACNGLIELQKIDARFDTFLEDPSKTQKNSKFSVSDLFSRQKVHFRRAHLTPVEDSQLSAHLRIVIDALSGYFLLNATHKVLEFLIWRYEIHRFNVDDVMTMIICYHESPFFARMFRLLHIRDTRWEFLLSVKTQKRSSSAEHEIMVVRDVLVQRALDDTSLIEFIFDAMYPSSTESTQQGINDSNSFSQALLPSNHMKLISLYTAVVVGVVERAHVISETLFRKILPQLLRTCAAVQSPDIQISGYMILTKLASRATLAAPTLSALVKQIVKHIPRTSSNHHNTLHNGSGSTSFHAILCLMHLSQTQPLLILDKRVAKYFAQIPDLGSILCSAADSYDISKLARSILFEFITNISGSTIKDSSRKRDLYYESAKCLMESLPESTMSVIMGDLVEKLFDEAEQADYDMSCGKAASVSLLIQVLSRKYMEEVEKVVQTLLHDKGNPVCSDQSNSVRSKRRSGKNVLRDAFLSATFTKIPNSSRFLPFHISTSEKEEVQITSLALALDHPSAKARLQAIKALESKVAETKQSDLSTLKDIFSAGDVLLRRLQDDCLDIVHQLVSSKTLSGLLLRTCASKSVYLALSSTLKRFLSSDSIEKFSLEWSKKTTTEKQPADHSDLPKALLIFLVQDFAPYTGHRYDEYIFQYLLCLIANIHYKYTFANPNDGSRKLCDDASRSFVDQVVDLTSQLEHPLSSALKLWQDEGKPGSENWIRLTQLIGRILVKDVENILPHCLSWGHTEATIDDLGLAFDAAPSPMLLIETLECSRRQDTLSDAGMAALDRAFQDVLFKQFIHICTSKPDTDGNGPLTFIVKFICNLAADHSGGNVKAAKNRFESCLMVLSSAPAATYSLIERQVYNFLKQYKGFEAAPIIAIPRISFKSGALVSSLHQIGIELDEDDERILVSVVRKRCLDFIRNAFENADASTSFTMLESTNALPIALVALVDEEGCIRQSAITCLEQWIKYCSSKSSTTATIGTFQTAITYLLEAKQDILLDSTSAKRILRSFHTADKTKARQLYSLILQSVYSNTPDEFKASAKMLELLKEVELESLWLETSDFFQQTLAGLSHITDQDSTDIVGVLAELLTHYMRVSNKRQLPKQFSNAALAVVKADTKHRPFADIQNAALDLFVPSLFHLLSASTQLALVKALLELLYQSEHGSLTTKALGVLQQWPLSSSIYRDLFNEFSAAGGSHLGHIECLLEILSHQLVNHQGESDMKMIRSMFGILRDLLTSIFTSPDMHTSPSQYLFQILFICLRHLCEKSGPISPADNVNEIVEMKKVKGKPRKNAMLDVSREAQDLVGFTLQCLGREDTSIQTRNDALLFVGALVNVDPASVLRSLSSILQPAHEADARDMKSNHVPDDYSFHVIETIITFVTPHVVKNAAALLPRNGVRAITIVDYIRLFADNYEGLPSFRRRQLFKTLARCLGKDFVSEVVVILIEHAIHVNVEVNFSDLLQDAHALLRDWDLEDQIESLRTVLGFCKQLLRQLTESTNEEGRSQDWKENDLEDEPKSAKIMTFLTASSEQARVLEQTLVDFVLVHLADEKILALTGQTRSSSEDDEEGLENGHTLQRQYLQLAQATLLFYRRVTRHEVCARDATSKVFWANFGNTLMEIVSALQNLLSTPSFLALIGELLHHDNSLVRKKAMQLFNARLEEQRNELAPIEELLYMEMIPELNEFLQTKPSEAPSDKNQSMTSSIEAWANIQVALLSLDILARNFASKSQYQQNFGCVLESIVSFLEVDFEYLVNNAKKCSQHIQVIGCAFVCLGSICEKIGPLVVPFLPKFFPQLLIGVETSELKLRETNSSSGLQLFLECLLRALQIFTSKVARFVTPYLAKTIQCLLLPSLLDTSSFYSDSTKIVLDSAFRNIINNVELRHVIPALTGPVLQASIASSSDAALLKLLSMMSTIVTELPTSSVRQHLPLLARFYVSVMDLRRLDDLHTINLDDLVLLEDETLECLVHFVLKLNEKQLKPFLLKLVEWTQSGSGMSRRITFFRLLSKLTEHLQGIIVPYFGHTWQMLNSTLQETLAILKLKHSLEENNSESEDEFFASGEASKPIATKKAKLSNGVITTASSSATDNSGKDELLREQCLLVLQRATEAFHGCFVHDQEQAFVTPDRFHTIMTSLVDTFDILTVSDSTTSIQKRKDVVYGSVVPCIVHLAWAVKDDLLWKPLHYAVLLKSRSRHASVRLASLKTIEKCYQIIGDEFLVMLPESLPFLSELLEDNDMEVEKTCHHVIKQIEEISGESLDQYLVT</sequence>
<evidence type="ECO:0000313" key="9">
    <source>
        <dbReference type="EMBL" id="CCA26134.1"/>
    </source>
</evidence>
<dbReference type="Pfam" id="PF12397">
    <property type="entry name" value="U3snoRNP10"/>
    <property type="match status" value="1"/>
</dbReference>
<proteinExistence type="inferred from homology"/>
<dbReference type="SUPFAM" id="SSF48371">
    <property type="entry name" value="ARM repeat"/>
    <property type="match status" value="2"/>
</dbReference>
<dbReference type="EMBL" id="FR824394">
    <property type="protein sequence ID" value="CCA26134.1"/>
    <property type="molecule type" value="Genomic_DNA"/>
</dbReference>
<dbReference type="InterPro" id="IPR022125">
    <property type="entry name" value="U3snoRNP10_N"/>
</dbReference>
<feature type="domain" description="BP28 C-terminal" evidence="8">
    <location>
        <begin position="1962"/>
        <end position="2162"/>
    </location>
</feature>
<comment type="subcellular location">
    <subcellularLocation>
        <location evidence="1 7">Nucleus</location>
        <location evidence="1 7">Nucleolus</location>
    </subcellularLocation>
</comment>
<dbReference type="GO" id="GO:0045943">
    <property type="term" value="P:positive regulation of transcription by RNA polymerase I"/>
    <property type="evidence" value="ECO:0007669"/>
    <property type="project" value="TreeGrafter"/>
</dbReference>
<keyword evidence="4 7" id="KW-0698">rRNA processing</keyword>
<protein>
    <recommendedName>
        <fullName evidence="7">HEAT repeat-containing protein 1</fullName>
    </recommendedName>
</protein>
<dbReference type="SMART" id="SM01036">
    <property type="entry name" value="BP28CT"/>
    <property type="match status" value="1"/>
</dbReference>
<keyword evidence="6 7" id="KW-0687">Ribonucleoprotein</keyword>
<dbReference type="PANTHER" id="PTHR13457:SF1">
    <property type="entry name" value="HEAT REPEAT-CONTAINING PROTEIN 1"/>
    <property type="match status" value="1"/>
</dbReference>
<reference evidence="9" key="1">
    <citation type="journal article" date="2011" name="PLoS Biol.">
        <title>Gene gain and loss during evolution of obligate parasitism in the white rust pathogen of Arabidopsis thaliana.</title>
        <authorList>
            <person name="Kemen E."/>
            <person name="Gardiner A."/>
            <person name="Schultz-Larsen T."/>
            <person name="Kemen A.C."/>
            <person name="Balmuth A.L."/>
            <person name="Robert-Seilaniantz A."/>
            <person name="Bailey K."/>
            <person name="Holub E."/>
            <person name="Studholme D.J."/>
            <person name="Maclean D."/>
            <person name="Jones J.D."/>
        </authorList>
    </citation>
    <scope>NUCLEOTIDE SEQUENCE</scope>
</reference>
<evidence type="ECO:0000256" key="6">
    <source>
        <dbReference type="ARBA" id="ARBA00023274"/>
    </source>
</evidence>
<dbReference type="InterPro" id="IPR012954">
    <property type="entry name" value="BP28_C_dom"/>
</dbReference>
<dbReference type="PANTHER" id="PTHR13457">
    <property type="entry name" value="BAP28"/>
    <property type="match status" value="1"/>
</dbReference>
<comment type="function">
    <text evidence="7">Involved in nucleolar processing of pre-18S ribosomal RNA.</text>
</comment>
<evidence type="ECO:0000256" key="4">
    <source>
        <dbReference type="ARBA" id="ARBA00022552"/>
    </source>
</evidence>
<accession>F0WXE2</accession>
<keyword evidence="3 7" id="KW-0690">Ribosome biogenesis</keyword>
<dbReference type="Gene3D" id="1.25.10.10">
    <property type="entry name" value="Leucine-rich Repeat Variant"/>
    <property type="match status" value="1"/>
</dbReference>
<keyword evidence="5 7" id="KW-0539">Nucleus</keyword>
<dbReference type="GO" id="GO:0030686">
    <property type="term" value="C:90S preribosome"/>
    <property type="evidence" value="ECO:0007669"/>
    <property type="project" value="TreeGrafter"/>
</dbReference>
<evidence type="ECO:0000259" key="8">
    <source>
        <dbReference type="SMART" id="SM01036"/>
    </source>
</evidence>
<evidence type="ECO:0000256" key="7">
    <source>
        <dbReference type="RuleBase" id="RU367065"/>
    </source>
</evidence>
<dbReference type="InterPro" id="IPR016024">
    <property type="entry name" value="ARM-type_fold"/>
</dbReference>
<dbReference type="Pfam" id="PF08146">
    <property type="entry name" value="BP28CT"/>
    <property type="match status" value="1"/>
</dbReference>
<reference evidence="9" key="2">
    <citation type="submission" date="2011-02" db="EMBL/GenBank/DDBJ databases">
        <authorList>
            <person name="MacLean D."/>
        </authorList>
    </citation>
    <scope>NUCLEOTIDE SEQUENCE</scope>
</reference>
<dbReference type="HOGENOM" id="CLU_001128_3_0_1"/>
<evidence type="ECO:0000256" key="2">
    <source>
        <dbReference type="ARBA" id="ARBA00010559"/>
    </source>
</evidence>
<comment type="similarity">
    <text evidence="2 7">Belongs to the HEATR1/UTP10 family.</text>
</comment>
<organism evidence="9">
    <name type="scientific">Albugo laibachii Nc14</name>
    <dbReference type="NCBI Taxonomy" id="890382"/>
    <lineage>
        <taxon>Eukaryota</taxon>
        <taxon>Sar</taxon>
        <taxon>Stramenopiles</taxon>
        <taxon>Oomycota</taxon>
        <taxon>Peronosporomycetes</taxon>
        <taxon>Albuginales</taxon>
        <taxon>Albuginaceae</taxon>
        <taxon>Albugo</taxon>
    </lineage>
</organism>
<dbReference type="InterPro" id="IPR040191">
    <property type="entry name" value="UTP10"/>
</dbReference>
<dbReference type="GO" id="GO:0030515">
    <property type="term" value="F:snoRNA binding"/>
    <property type="evidence" value="ECO:0007669"/>
    <property type="project" value="TreeGrafter"/>
</dbReference>
<dbReference type="GO" id="GO:0032040">
    <property type="term" value="C:small-subunit processome"/>
    <property type="evidence" value="ECO:0007669"/>
    <property type="project" value="TreeGrafter"/>
</dbReference>
<dbReference type="GO" id="GO:0034455">
    <property type="term" value="C:t-UTP complex"/>
    <property type="evidence" value="ECO:0007669"/>
    <property type="project" value="TreeGrafter"/>
</dbReference>
<evidence type="ECO:0000256" key="3">
    <source>
        <dbReference type="ARBA" id="ARBA00022517"/>
    </source>
</evidence>
<dbReference type="GO" id="GO:0000462">
    <property type="term" value="P:maturation of SSU-rRNA from tricistronic rRNA transcript (SSU-rRNA, 5.8S rRNA, LSU-rRNA)"/>
    <property type="evidence" value="ECO:0007669"/>
    <property type="project" value="TreeGrafter"/>
</dbReference>
<name>F0WXE2_9STRA</name>